<dbReference type="RefSeq" id="WP_087371101.1">
    <property type="nucleotide sequence ID" value="NZ_NFKK01000003.1"/>
</dbReference>
<reference evidence="2" key="1">
    <citation type="submission" date="2017-04" db="EMBL/GenBank/DDBJ databases">
        <title>Function of individual gut microbiota members based on whole genome sequencing of pure cultures obtained from chicken caecum.</title>
        <authorList>
            <person name="Medvecky M."/>
            <person name="Cejkova D."/>
            <person name="Polansky O."/>
            <person name="Karasova D."/>
            <person name="Kubasova T."/>
            <person name="Cizek A."/>
            <person name="Rychlik I."/>
        </authorList>
    </citation>
    <scope>NUCLEOTIDE SEQUENCE [LARGE SCALE GENOMIC DNA]</scope>
    <source>
        <strain evidence="2">An180</strain>
    </source>
</reference>
<accession>A0A1Y4LAM6</accession>
<dbReference type="Pfam" id="PF07949">
    <property type="entry name" value="YbbR"/>
    <property type="match status" value="2"/>
</dbReference>
<dbReference type="InterPro" id="IPR012505">
    <property type="entry name" value="YbbR"/>
</dbReference>
<dbReference type="Gene3D" id="2.170.120.40">
    <property type="entry name" value="YbbR-like domain"/>
    <property type="match status" value="1"/>
</dbReference>
<evidence type="ECO:0000313" key="2">
    <source>
        <dbReference type="Proteomes" id="UP000195897"/>
    </source>
</evidence>
<dbReference type="AlphaFoldDB" id="A0A1Y4LAM6"/>
<evidence type="ECO:0000313" key="1">
    <source>
        <dbReference type="EMBL" id="OUP53765.1"/>
    </source>
</evidence>
<dbReference type="Proteomes" id="UP000195897">
    <property type="component" value="Unassembled WGS sequence"/>
</dbReference>
<gene>
    <name evidence="1" type="ORF">B5F17_04045</name>
</gene>
<name>A0A1Y4LAM6_9FIRM</name>
<dbReference type="PANTHER" id="PTHR37804">
    <property type="entry name" value="CDAA REGULATORY PROTEIN CDAR"/>
    <property type="match status" value="1"/>
</dbReference>
<comment type="caution">
    <text evidence="1">The sequence shown here is derived from an EMBL/GenBank/DDBJ whole genome shotgun (WGS) entry which is preliminary data.</text>
</comment>
<proteinExistence type="predicted"/>
<sequence length="448" mass="48405">MSKIKEFFTKHDLAHKLIAILMAIALWFIVVANNDDLTRTYTIANIPITYTNEDTLESDYGLRLIEGQDQMVTVKVTGPYASLSSLTTNDIQVRVNLANFQKPGTYTINTSSQSTNCTLIVNSSSVRESEISTPNSFQIVIDEVITKEVPVTIQVDGTPSTGYMYDDPEGEQDSVSVTGPKTVVNQIRKATAVVPAEDSTGLTKTTSVLASFTFLDEKNQPVDQTHLTSEPNDYSVTIPVYAVAKLPLTINLISSDTVDKNSVKATIDPQEIAVYGAEEVISKLTAISLGDLQLSTVSLDEDDPITIPIELPAGVTRVQGEATSAKVTIQAVGMSTREMPVTRITLQNSGSDPNLTATLRTTSVNIRIQAETAALANLTADAFHVIAVFNADELGPGIHEVPIEVQCEQLESSNSSFTLLNPDEKVTIEIKQTGETATTTPTEENETT</sequence>
<evidence type="ECO:0008006" key="3">
    <source>
        <dbReference type="Google" id="ProtNLM"/>
    </source>
</evidence>
<dbReference type="InterPro" id="IPR053154">
    <property type="entry name" value="c-di-AMP_regulator"/>
</dbReference>
<organism evidence="1 2">
    <name type="scientific">Butyricicoccus pullicaecorum</name>
    <dbReference type="NCBI Taxonomy" id="501571"/>
    <lineage>
        <taxon>Bacteria</taxon>
        <taxon>Bacillati</taxon>
        <taxon>Bacillota</taxon>
        <taxon>Clostridia</taxon>
        <taxon>Eubacteriales</taxon>
        <taxon>Butyricicoccaceae</taxon>
        <taxon>Butyricicoccus</taxon>
    </lineage>
</organism>
<dbReference type="EMBL" id="NFKK01000003">
    <property type="protein sequence ID" value="OUP53765.1"/>
    <property type="molecule type" value="Genomic_DNA"/>
</dbReference>
<dbReference type="PANTHER" id="PTHR37804:SF1">
    <property type="entry name" value="CDAA REGULATORY PROTEIN CDAR"/>
    <property type="match status" value="1"/>
</dbReference>
<protein>
    <recommendedName>
        <fullName evidence="3">YbbR domain-containing protein</fullName>
    </recommendedName>
</protein>
<dbReference type="Gene3D" id="2.170.120.30">
    <property type="match status" value="2"/>
</dbReference>